<protein>
    <submittedName>
        <fullName evidence="2">TPM domain-containing protein</fullName>
    </submittedName>
</protein>
<gene>
    <name evidence="2" type="ORF">LZ536_04255</name>
</gene>
<dbReference type="EMBL" id="JAMGBD010000001">
    <property type="protein sequence ID" value="MCL6683118.1"/>
    <property type="molecule type" value="Genomic_DNA"/>
</dbReference>
<sequence length="153" mass="16348">MGAVAADVVLTGHVVDDADFLSPAAEERITDRLDALEQATTDQVVVVTLETLHGASIEDVAHDLGNRWGLGREGVDNGVLLIVARDEGSIRLTAGTGLESILTDERTQAIVNEMGPKFDQNLPVDAIETAVTEIDRLLRSNPKRPIRAGKKAS</sequence>
<comment type="caution">
    <text evidence="2">The sequence shown here is derived from an EMBL/GenBank/DDBJ whole genome shotgun (WGS) entry which is preliminary data.</text>
</comment>
<feature type="domain" description="TPM" evidence="1">
    <location>
        <begin position="14"/>
        <end position="136"/>
    </location>
</feature>
<dbReference type="PANTHER" id="PTHR30373">
    <property type="entry name" value="UPF0603 PROTEIN YGCG"/>
    <property type="match status" value="1"/>
</dbReference>
<organism evidence="2 3">
    <name type="scientific">Sphingomonas alba</name>
    <dbReference type="NCBI Taxonomy" id="2908208"/>
    <lineage>
        <taxon>Bacteria</taxon>
        <taxon>Pseudomonadati</taxon>
        <taxon>Pseudomonadota</taxon>
        <taxon>Alphaproteobacteria</taxon>
        <taxon>Sphingomonadales</taxon>
        <taxon>Sphingomonadaceae</taxon>
        <taxon>Sphingomonas</taxon>
    </lineage>
</organism>
<reference evidence="2" key="1">
    <citation type="submission" date="2022-05" db="EMBL/GenBank/DDBJ databases">
        <authorList>
            <person name="Jo J.-H."/>
            <person name="Im W.-T."/>
        </authorList>
    </citation>
    <scope>NUCLEOTIDE SEQUENCE</scope>
    <source>
        <strain evidence="2">SE158</strain>
    </source>
</reference>
<dbReference type="RefSeq" id="WP_249847061.1">
    <property type="nucleotide sequence ID" value="NZ_JAMGBD010000001.1"/>
</dbReference>
<dbReference type="InterPro" id="IPR007621">
    <property type="entry name" value="TPM_dom"/>
</dbReference>
<name>A0ABT0RKF0_9SPHN</name>
<accession>A0ABT0RKF0</accession>
<proteinExistence type="predicted"/>
<evidence type="ECO:0000313" key="3">
    <source>
        <dbReference type="Proteomes" id="UP001165363"/>
    </source>
</evidence>
<evidence type="ECO:0000259" key="1">
    <source>
        <dbReference type="Pfam" id="PF04536"/>
    </source>
</evidence>
<keyword evidence="3" id="KW-1185">Reference proteome</keyword>
<dbReference type="Proteomes" id="UP001165363">
    <property type="component" value="Unassembled WGS sequence"/>
</dbReference>
<evidence type="ECO:0000313" key="2">
    <source>
        <dbReference type="EMBL" id="MCL6683118.1"/>
    </source>
</evidence>
<dbReference type="PANTHER" id="PTHR30373:SF2">
    <property type="entry name" value="UPF0603 PROTEIN YGCG"/>
    <property type="match status" value="1"/>
</dbReference>
<dbReference type="Gene3D" id="3.10.310.50">
    <property type="match status" value="1"/>
</dbReference>
<dbReference type="Pfam" id="PF04536">
    <property type="entry name" value="TPM_phosphatase"/>
    <property type="match status" value="1"/>
</dbReference>